<evidence type="ECO:0000256" key="1">
    <source>
        <dbReference type="ARBA" id="ARBA00006336"/>
    </source>
</evidence>
<keyword evidence="4" id="KW-0378">Hydrolase</keyword>
<evidence type="ECO:0000313" key="9">
    <source>
        <dbReference type="EMBL" id="KAK7754974.1"/>
    </source>
</evidence>
<dbReference type="InterPro" id="IPR000868">
    <property type="entry name" value="Isochorismatase-like_dom"/>
</dbReference>
<dbReference type="EC" id="3.5.1.19" evidence="6"/>
<dbReference type="Gene3D" id="3.40.50.850">
    <property type="entry name" value="Isochorismatase-like"/>
    <property type="match status" value="1"/>
</dbReference>
<evidence type="ECO:0000256" key="5">
    <source>
        <dbReference type="ARBA" id="ARBA00037900"/>
    </source>
</evidence>
<protein>
    <recommendedName>
        <fullName evidence="6">nicotinamidase</fullName>
        <ecNumber evidence="6">3.5.1.19</ecNumber>
    </recommendedName>
    <alternativeName>
        <fullName evidence="7">Nicotinamide deamidase</fullName>
    </alternativeName>
</protein>
<dbReference type="AlphaFoldDB" id="A0AAN9UT41"/>
<dbReference type="PANTHER" id="PTHR11080">
    <property type="entry name" value="PYRAZINAMIDASE/NICOTINAMIDASE"/>
    <property type="match status" value="1"/>
</dbReference>
<evidence type="ECO:0000259" key="8">
    <source>
        <dbReference type="Pfam" id="PF00857"/>
    </source>
</evidence>
<evidence type="ECO:0000256" key="6">
    <source>
        <dbReference type="ARBA" id="ARBA00039017"/>
    </source>
</evidence>
<name>A0AAN9UT41_9PEZI</name>
<dbReference type="Proteomes" id="UP001320420">
    <property type="component" value="Unassembled WGS sequence"/>
</dbReference>
<sequence>MTGDFRPALLVIDLQEDFCPPHGSLAVPNGRDIAPVVNQLLAAPFVVRIATKDWHPADHISFAANHEGRQSYTDSVRIANPHNPSEVVESRLWPVHCVQGTPGAELISELNAGQIDRVLEKGTDPRVEMYSPFYAPFQSPRVGDSGLAAILRDRRVTDVYVVGLAADYCVKAAAVDAVKEGFKTYLVEDGTRAVDAPGWPSCRKGIEATGVQVVGMQDPEVLRLMTAQ</sequence>
<keyword evidence="3" id="KW-0479">Metal-binding</keyword>
<dbReference type="InterPro" id="IPR052347">
    <property type="entry name" value="Isochorismatase_Nicotinamidase"/>
</dbReference>
<comment type="pathway">
    <text evidence="5">Cofactor biosynthesis; nicotinate biosynthesis; nicotinate from nicotinamide: step 1/1.</text>
</comment>
<keyword evidence="10" id="KW-1185">Reference proteome</keyword>
<organism evidence="9 10">
    <name type="scientific">Diatrype stigma</name>
    <dbReference type="NCBI Taxonomy" id="117547"/>
    <lineage>
        <taxon>Eukaryota</taxon>
        <taxon>Fungi</taxon>
        <taxon>Dikarya</taxon>
        <taxon>Ascomycota</taxon>
        <taxon>Pezizomycotina</taxon>
        <taxon>Sordariomycetes</taxon>
        <taxon>Xylariomycetidae</taxon>
        <taxon>Xylariales</taxon>
        <taxon>Diatrypaceae</taxon>
        <taxon>Diatrype</taxon>
    </lineage>
</organism>
<dbReference type="GO" id="GO:0019363">
    <property type="term" value="P:pyridine nucleotide biosynthetic process"/>
    <property type="evidence" value="ECO:0007669"/>
    <property type="project" value="UniProtKB-KW"/>
</dbReference>
<reference evidence="9 10" key="1">
    <citation type="submission" date="2024-02" db="EMBL/GenBank/DDBJ databases">
        <title>De novo assembly and annotation of 12 fungi associated with fruit tree decline syndrome in Ontario, Canada.</title>
        <authorList>
            <person name="Sulman M."/>
            <person name="Ellouze W."/>
            <person name="Ilyukhin E."/>
        </authorList>
    </citation>
    <scope>NUCLEOTIDE SEQUENCE [LARGE SCALE GENOMIC DNA]</scope>
    <source>
        <strain evidence="9 10">M11/M66-122</strain>
    </source>
</reference>
<evidence type="ECO:0000256" key="2">
    <source>
        <dbReference type="ARBA" id="ARBA00022642"/>
    </source>
</evidence>
<evidence type="ECO:0000313" key="10">
    <source>
        <dbReference type="Proteomes" id="UP001320420"/>
    </source>
</evidence>
<dbReference type="PANTHER" id="PTHR11080:SF2">
    <property type="entry name" value="LD05707P"/>
    <property type="match status" value="1"/>
</dbReference>
<dbReference type="GO" id="GO:0046872">
    <property type="term" value="F:metal ion binding"/>
    <property type="evidence" value="ECO:0007669"/>
    <property type="project" value="UniProtKB-KW"/>
</dbReference>
<comment type="similarity">
    <text evidence="1">Belongs to the isochorismatase family.</text>
</comment>
<comment type="caution">
    <text evidence="9">The sequence shown here is derived from an EMBL/GenBank/DDBJ whole genome shotgun (WGS) entry which is preliminary data.</text>
</comment>
<evidence type="ECO:0000256" key="3">
    <source>
        <dbReference type="ARBA" id="ARBA00022723"/>
    </source>
</evidence>
<dbReference type="Pfam" id="PF00857">
    <property type="entry name" value="Isochorismatase"/>
    <property type="match status" value="1"/>
</dbReference>
<keyword evidence="2" id="KW-0662">Pyridine nucleotide biosynthesis</keyword>
<proteinExistence type="inferred from homology"/>
<dbReference type="GO" id="GO:0008936">
    <property type="term" value="F:nicotinamidase activity"/>
    <property type="evidence" value="ECO:0007669"/>
    <property type="project" value="UniProtKB-EC"/>
</dbReference>
<feature type="domain" description="Isochorismatase-like" evidence="8">
    <location>
        <begin position="8"/>
        <end position="208"/>
    </location>
</feature>
<accession>A0AAN9UT41</accession>
<evidence type="ECO:0000256" key="7">
    <source>
        <dbReference type="ARBA" id="ARBA00043224"/>
    </source>
</evidence>
<dbReference type="SUPFAM" id="SSF52499">
    <property type="entry name" value="Isochorismatase-like hydrolases"/>
    <property type="match status" value="1"/>
</dbReference>
<dbReference type="EMBL" id="JAKJXP020000016">
    <property type="protein sequence ID" value="KAK7754974.1"/>
    <property type="molecule type" value="Genomic_DNA"/>
</dbReference>
<gene>
    <name evidence="9" type="primary">PNC1</name>
    <name evidence="9" type="ORF">SLS62_003058</name>
</gene>
<dbReference type="InterPro" id="IPR036380">
    <property type="entry name" value="Isochorismatase-like_sf"/>
</dbReference>
<dbReference type="CDD" id="cd01011">
    <property type="entry name" value="nicotinamidase"/>
    <property type="match status" value="1"/>
</dbReference>
<evidence type="ECO:0000256" key="4">
    <source>
        <dbReference type="ARBA" id="ARBA00022801"/>
    </source>
</evidence>